<sequence length="336" mass="37500">MNAMHAYTDPREVYDLLLDYCGATATATQLTLGRVWTLCEAGLVQGMSMSPDEITRTLPWPGTLAGRPLRELAAWVKEWDPQHAAVGMAACNAALGLRASLPHSELLEPLANGDNNLRVFDHFLPQLAGRRVVVVGRYPGLDRWSERHGVDLTVLERRPGAGDLPDPAAEWVLPDAEWVFLTASSIPNKTFPRLMSLSRHATVVLMGPTLPWLAEFHHFGVDYLAGIEVVDPSALRQVVAEGGGVRLFDQAVRYRVARLDGTATWEWLRRHISQVAAEKDRLNRAMEQWYAHHPINQRFPQLAQRESVGLKLSRLDTCAHALWPRLPPEQRKAADG</sequence>
<evidence type="ECO:0000259" key="2">
    <source>
        <dbReference type="Pfam" id="PF13938"/>
    </source>
</evidence>
<evidence type="ECO:0000313" key="4">
    <source>
        <dbReference type="Proteomes" id="UP000824988"/>
    </source>
</evidence>
<protein>
    <recommendedName>
        <fullName evidence="5">DUF364 domain-containing protein</fullName>
    </recommendedName>
</protein>
<accession>A0A8D4VT63</accession>
<dbReference type="EMBL" id="AP019782">
    <property type="protein sequence ID" value="BBL72064.1"/>
    <property type="molecule type" value="Genomic_DNA"/>
</dbReference>
<evidence type="ECO:0000313" key="3">
    <source>
        <dbReference type="EMBL" id="BBL72064.1"/>
    </source>
</evidence>
<feature type="domain" description="DUF4213" evidence="2">
    <location>
        <begin position="14"/>
        <end position="94"/>
    </location>
</feature>
<dbReference type="Proteomes" id="UP000824988">
    <property type="component" value="Chromosome"/>
</dbReference>
<keyword evidence="4" id="KW-1185">Reference proteome</keyword>
<proteinExistence type="predicted"/>
<organism evidence="3 4">
    <name type="scientific">Methylogaea oryzae</name>
    <dbReference type="NCBI Taxonomy" id="1295382"/>
    <lineage>
        <taxon>Bacteria</taxon>
        <taxon>Pseudomonadati</taxon>
        <taxon>Pseudomonadota</taxon>
        <taxon>Gammaproteobacteria</taxon>
        <taxon>Methylococcales</taxon>
        <taxon>Methylococcaceae</taxon>
        <taxon>Methylogaea</taxon>
    </lineage>
</organism>
<evidence type="ECO:0000259" key="1">
    <source>
        <dbReference type="Pfam" id="PF04016"/>
    </source>
</evidence>
<evidence type="ECO:0008006" key="5">
    <source>
        <dbReference type="Google" id="ProtNLM"/>
    </source>
</evidence>
<feature type="domain" description="Putative heavy-metal chelation" evidence="1">
    <location>
        <begin position="119"/>
        <end position="256"/>
    </location>
</feature>
<dbReference type="KEGG" id="moz:MoryE10_26700"/>
<dbReference type="Pfam" id="PF04016">
    <property type="entry name" value="DUF364"/>
    <property type="match status" value="1"/>
</dbReference>
<dbReference type="InterPro" id="IPR025251">
    <property type="entry name" value="DUF4213"/>
</dbReference>
<dbReference type="AlphaFoldDB" id="A0A8D4VT63"/>
<name>A0A8D4VT63_9GAMM</name>
<dbReference type="InterPro" id="IPR007161">
    <property type="entry name" value="DUF364"/>
</dbReference>
<reference evidence="3" key="1">
    <citation type="submission" date="2019-06" db="EMBL/GenBank/DDBJ databases">
        <title>Complete genome sequence of Methylogaea oryzae strain JCM16910.</title>
        <authorList>
            <person name="Asakawa S."/>
        </authorList>
    </citation>
    <scope>NUCLEOTIDE SEQUENCE</scope>
    <source>
        <strain evidence="3">E10</strain>
    </source>
</reference>
<gene>
    <name evidence="3" type="ORF">MoryE10_26700</name>
</gene>
<dbReference type="Pfam" id="PF13938">
    <property type="entry name" value="DUF4213"/>
    <property type="match status" value="1"/>
</dbReference>